<evidence type="ECO:0000313" key="2">
    <source>
        <dbReference type="Proteomes" id="UP000886523"/>
    </source>
</evidence>
<dbReference type="Proteomes" id="UP000886523">
    <property type="component" value="Unassembled WGS sequence"/>
</dbReference>
<dbReference type="AlphaFoldDB" id="A0A9P6B0E6"/>
<organism evidence="1 2">
    <name type="scientific">Hydnum rufescens UP504</name>
    <dbReference type="NCBI Taxonomy" id="1448309"/>
    <lineage>
        <taxon>Eukaryota</taxon>
        <taxon>Fungi</taxon>
        <taxon>Dikarya</taxon>
        <taxon>Basidiomycota</taxon>
        <taxon>Agaricomycotina</taxon>
        <taxon>Agaricomycetes</taxon>
        <taxon>Cantharellales</taxon>
        <taxon>Hydnaceae</taxon>
        <taxon>Hydnum</taxon>
    </lineage>
</organism>
<gene>
    <name evidence="1" type="ORF">BS47DRAFT_1391703</name>
</gene>
<keyword evidence="2" id="KW-1185">Reference proteome</keyword>
<name>A0A9P6B0E6_9AGAM</name>
<sequence length="554" mass="63931">MANHSAMTWDKDQRLVKAEYGTNSSAYPSSQDFTRLSTQHHQESLKAPGVQVLYLQIVWALVYTNSMRDFVFLGHPDCSATTSPDVTSMSLYDNEPSGLQESWAAYSWKDTSVPFDPCDYTQYPTTYSRKYPHLPYIKRRPDPQFCLSRDDPRIIPKDAGFHLNISYVRDLVEFSQKTFDSFMSWKLLGALWNVDPVPRLEGDISSLQVALQYDYGDISLARQAIHNILHYSYEVAACRTLYFHWTLRKVLGKRQFIYGVDDSIVRTVLEHPFPQTPWVQELMADGVPIFCVKDDVWRRLDSLLNGYQLGNHEIEEQNVLKLFEGLAHVLTVRVRVAANTRHPSDWMIMPRHDESEPPIEDVVFRIINDGMDDHINLLRSLEQVFGNRIMDNAPETGQSYLQQLSNSLPLACDNSKRTPPSLEHPLMTDLPIPINKWHFLTVIGPTHDSFILTEWFTRFRPQHLIGIRPPAENKPVILSFKSEYWMNQVWNILNSDVSQVYDIYEYMQESPTISLSTFCYAISPTYIAEAYATITRSLNSRRCLNVPLLLQSST</sequence>
<protein>
    <submittedName>
        <fullName evidence="1">Uncharacterized protein</fullName>
    </submittedName>
</protein>
<comment type="caution">
    <text evidence="1">The sequence shown here is derived from an EMBL/GenBank/DDBJ whole genome shotgun (WGS) entry which is preliminary data.</text>
</comment>
<evidence type="ECO:0000313" key="1">
    <source>
        <dbReference type="EMBL" id="KAF9515373.1"/>
    </source>
</evidence>
<proteinExistence type="predicted"/>
<reference evidence="1" key="1">
    <citation type="journal article" date="2020" name="Nat. Commun.">
        <title>Large-scale genome sequencing of mycorrhizal fungi provides insights into the early evolution of symbiotic traits.</title>
        <authorList>
            <person name="Miyauchi S."/>
            <person name="Kiss E."/>
            <person name="Kuo A."/>
            <person name="Drula E."/>
            <person name="Kohler A."/>
            <person name="Sanchez-Garcia M."/>
            <person name="Morin E."/>
            <person name="Andreopoulos B."/>
            <person name="Barry K.W."/>
            <person name="Bonito G."/>
            <person name="Buee M."/>
            <person name="Carver A."/>
            <person name="Chen C."/>
            <person name="Cichocki N."/>
            <person name="Clum A."/>
            <person name="Culley D."/>
            <person name="Crous P.W."/>
            <person name="Fauchery L."/>
            <person name="Girlanda M."/>
            <person name="Hayes R.D."/>
            <person name="Keri Z."/>
            <person name="LaButti K."/>
            <person name="Lipzen A."/>
            <person name="Lombard V."/>
            <person name="Magnuson J."/>
            <person name="Maillard F."/>
            <person name="Murat C."/>
            <person name="Nolan M."/>
            <person name="Ohm R.A."/>
            <person name="Pangilinan J."/>
            <person name="Pereira M.F."/>
            <person name="Perotto S."/>
            <person name="Peter M."/>
            <person name="Pfister S."/>
            <person name="Riley R."/>
            <person name="Sitrit Y."/>
            <person name="Stielow J.B."/>
            <person name="Szollosi G."/>
            <person name="Zifcakova L."/>
            <person name="Stursova M."/>
            <person name="Spatafora J.W."/>
            <person name="Tedersoo L."/>
            <person name="Vaario L.M."/>
            <person name="Yamada A."/>
            <person name="Yan M."/>
            <person name="Wang P."/>
            <person name="Xu J."/>
            <person name="Bruns T."/>
            <person name="Baldrian P."/>
            <person name="Vilgalys R."/>
            <person name="Dunand C."/>
            <person name="Henrissat B."/>
            <person name="Grigoriev I.V."/>
            <person name="Hibbett D."/>
            <person name="Nagy L.G."/>
            <person name="Martin F.M."/>
        </authorList>
    </citation>
    <scope>NUCLEOTIDE SEQUENCE</scope>
    <source>
        <strain evidence="1">UP504</strain>
    </source>
</reference>
<dbReference type="EMBL" id="MU128951">
    <property type="protein sequence ID" value="KAF9515373.1"/>
    <property type="molecule type" value="Genomic_DNA"/>
</dbReference>
<accession>A0A9P6B0E6</accession>